<comment type="caution">
    <text evidence="1">The sequence shown here is derived from an EMBL/GenBank/DDBJ whole genome shotgun (WGS) entry which is preliminary data.</text>
</comment>
<protein>
    <submittedName>
        <fullName evidence="1">TIGR02710 family CRISPR-associated protein</fullName>
    </submittedName>
</protein>
<dbReference type="RefSeq" id="WP_164655531.1">
    <property type="nucleotide sequence ID" value="NZ_JAAIJR010000100.1"/>
</dbReference>
<evidence type="ECO:0000313" key="2">
    <source>
        <dbReference type="Proteomes" id="UP000471640"/>
    </source>
</evidence>
<evidence type="ECO:0000313" key="1">
    <source>
        <dbReference type="EMBL" id="NEX22438.1"/>
    </source>
</evidence>
<dbReference type="AlphaFoldDB" id="A0A6P1DWA6"/>
<reference evidence="2" key="1">
    <citation type="journal article" date="2020" name="Microbiol. Resour. Announc.">
        <title>Draft Genome Sequences of Thiorhodococcus mannitoliphagus and Thiorhodococcus minor, Purple Sulfur Photosynthetic Bacteria in the Gammaproteobacterial Family Chromatiaceae.</title>
        <authorList>
            <person name="Aviles F.A."/>
            <person name="Meyer T.E."/>
            <person name="Kyndt J.A."/>
        </authorList>
    </citation>
    <scope>NUCLEOTIDE SEQUENCE [LARGE SCALE GENOMIC DNA]</scope>
    <source>
        <strain evidence="2">DSM 18266</strain>
    </source>
</reference>
<dbReference type="NCBIfam" id="TIGR02710">
    <property type="entry name" value="TIGR02710 family CRISPR-associated CARF protein"/>
    <property type="match status" value="1"/>
</dbReference>
<organism evidence="1 2">
    <name type="scientific">Thiorhodococcus mannitoliphagus</name>
    <dbReference type="NCBI Taxonomy" id="329406"/>
    <lineage>
        <taxon>Bacteria</taxon>
        <taxon>Pseudomonadati</taxon>
        <taxon>Pseudomonadota</taxon>
        <taxon>Gammaproteobacteria</taxon>
        <taxon>Chromatiales</taxon>
        <taxon>Chromatiaceae</taxon>
        <taxon>Thiorhodococcus</taxon>
    </lineage>
</organism>
<accession>A0A6P1DWA6</accession>
<dbReference type="Proteomes" id="UP000471640">
    <property type="component" value="Unassembled WGS sequence"/>
</dbReference>
<dbReference type="EMBL" id="JAAIJR010000100">
    <property type="protein sequence ID" value="NEX22438.1"/>
    <property type="molecule type" value="Genomic_DNA"/>
</dbReference>
<dbReference type="Pfam" id="PF09670">
    <property type="entry name" value="Cas_Cas02710"/>
    <property type="match status" value="1"/>
</dbReference>
<dbReference type="InterPro" id="IPR014082">
    <property type="entry name" value="CRISPR-assoc_prot_Cas02710"/>
</dbReference>
<sequence length="428" mass="46986">MPKPILICTVGGSPEPILTAIRDLEPAFVLFFCTGEDPATGKPGSQLMIRGKGTPVKIGRDAYARYLPNIPTHLGLSEDAYEDTLVPSDDLDHAVAIMTQAIADLRKGFPEAACIADYTGGTKTMTAALVMASLDAEGVELQLITGARSDLVRVRDGSEGPLAVSAEGIRLRRAMTPLLDAWQRFGYGEAADGLARLRKPRDPNLRAELQIAKDLSQAFDAWDRFDHAAALAQLQVYSPRLGRACGAYLAALKVMTAEGDAKRWPARLWDLWLNAQRRADQCRYDDAVARLYRLLEWTAQWLLSTHEIDTSNLDPAQIPESLNISPGPDGKYQAGLRNAWALAAHHLGGDVATFWETESSHLLDLLKIRNYSILAHGDQPIASGDWETFRAWVQSALIPLLDAQSKAVGLKTLAPQLPQRPLWRNHQS</sequence>
<gene>
    <name evidence="1" type="ORF">G3480_19360</name>
</gene>
<proteinExistence type="predicted"/>
<name>A0A6P1DWA6_9GAMM</name>
<reference evidence="1 2" key="2">
    <citation type="submission" date="2020-02" db="EMBL/GenBank/DDBJ databases">
        <title>Genome sequences of Thiorhodococcus mannitoliphagus and Thiorhodococcus minor, purple sulfur photosynthetic bacteria in the gammaproteobacterial family, Chromatiaceae.</title>
        <authorList>
            <person name="Aviles F.A."/>
            <person name="Meyer T.E."/>
            <person name="Kyndt J.A."/>
        </authorList>
    </citation>
    <scope>NUCLEOTIDE SEQUENCE [LARGE SCALE GENOMIC DNA]</scope>
    <source>
        <strain evidence="1 2">DSM 18266</strain>
    </source>
</reference>
<keyword evidence="2" id="KW-1185">Reference proteome</keyword>